<dbReference type="Proteomes" id="UP000711995">
    <property type="component" value="Unassembled WGS sequence"/>
</dbReference>
<organism evidence="1 2">
    <name type="scientific">Entomospira entomophila</name>
    <dbReference type="NCBI Taxonomy" id="2719988"/>
    <lineage>
        <taxon>Bacteria</taxon>
        <taxon>Pseudomonadati</taxon>
        <taxon>Spirochaetota</taxon>
        <taxon>Spirochaetia</taxon>
        <taxon>Spirochaetales</taxon>
        <taxon>Spirochaetaceae</taxon>
        <taxon>Entomospira</taxon>
    </lineage>
</organism>
<evidence type="ECO:0000313" key="2">
    <source>
        <dbReference type="Proteomes" id="UP000711995"/>
    </source>
</evidence>
<dbReference type="RefSeq" id="WP_167699983.1">
    <property type="nucleotide sequence ID" value="NZ_CP118174.1"/>
</dbReference>
<keyword evidence="2" id="KW-1185">Reference proteome</keyword>
<dbReference type="EMBL" id="JAATLJ010000001">
    <property type="protein sequence ID" value="NIZ40383.1"/>
    <property type="molecule type" value="Genomic_DNA"/>
</dbReference>
<gene>
    <name evidence="1" type="ORF">HCT14_02495</name>
</gene>
<protein>
    <submittedName>
        <fullName evidence="1">DUF721 domain-containing protein</fullName>
    </submittedName>
</protein>
<dbReference type="Pfam" id="PF05258">
    <property type="entry name" value="DciA"/>
    <property type="match status" value="1"/>
</dbReference>
<dbReference type="InterPro" id="IPR007922">
    <property type="entry name" value="DciA-like"/>
</dbReference>
<reference evidence="1 2" key="1">
    <citation type="submission" date="2020-03" db="EMBL/GenBank/DDBJ databases">
        <title>Spirochaetal bacteria isolated from arthropods constitute a novel genus Entomospira genus novum within the order Spirochaetales.</title>
        <authorList>
            <person name="Grana-Miraglia L."/>
            <person name="Sikutova S."/>
            <person name="Fingerle V."/>
            <person name="Sing A."/>
            <person name="Castillo-Ramirez S."/>
            <person name="Margos G."/>
            <person name="Rudolf I."/>
        </authorList>
    </citation>
    <scope>NUCLEOTIDE SEQUENCE [LARGE SCALE GENOMIC DNA]</scope>
    <source>
        <strain evidence="1 2">BR193</strain>
    </source>
</reference>
<comment type="caution">
    <text evidence="1">The sequence shown here is derived from an EMBL/GenBank/DDBJ whole genome shotgun (WGS) entry which is preliminary data.</text>
</comment>
<proteinExistence type="predicted"/>
<name>A0A968G894_9SPIO</name>
<dbReference type="AlphaFoldDB" id="A0A968G894"/>
<accession>A0A968G894</accession>
<evidence type="ECO:0000313" key="1">
    <source>
        <dbReference type="EMBL" id="NIZ40383.1"/>
    </source>
</evidence>
<sequence>MDEEHEIQRVNVILEDIILNLDQSCKKIPFRKKTSLHWENLADASLAKGSYVQSIQDGVMIIACKHSVYLQLLRMQKRGILQKLRKHYASLAIVDIRGVIDTITTEVSLPVEKASENEESKSENDTDREALFHQIMARFRLLGEE</sequence>